<feature type="domain" description="Type II/III secretion system secretin-like" evidence="3">
    <location>
        <begin position="274"/>
        <end position="435"/>
    </location>
</feature>
<dbReference type="RefSeq" id="WP_112146538.1">
    <property type="nucleotide sequence ID" value="NZ_PGTO01000015.1"/>
</dbReference>
<evidence type="ECO:0000256" key="1">
    <source>
        <dbReference type="RuleBase" id="RU004003"/>
    </source>
</evidence>
<evidence type="ECO:0000256" key="2">
    <source>
        <dbReference type="SAM" id="SignalP"/>
    </source>
</evidence>
<comment type="similarity">
    <text evidence="1">Belongs to the bacterial secretin family.</text>
</comment>
<feature type="domain" description="Pilus formation protein N-terminal" evidence="4">
    <location>
        <begin position="65"/>
        <end position="134"/>
    </location>
</feature>
<dbReference type="InterPro" id="IPR050810">
    <property type="entry name" value="Bact_Secretion_Sys_Channel"/>
</dbReference>
<dbReference type="GO" id="GO:0009306">
    <property type="term" value="P:protein secretion"/>
    <property type="evidence" value="ECO:0007669"/>
    <property type="project" value="InterPro"/>
</dbReference>
<dbReference type="PANTHER" id="PTHR30332">
    <property type="entry name" value="PROBABLE GENERAL SECRETION PATHWAY PROTEIN D"/>
    <property type="match status" value="1"/>
</dbReference>
<evidence type="ECO:0000313" key="6">
    <source>
        <dbReference type="Proteomes" id="UP000251075"/>
    </source>
</evidence>
<accession>A0A364NV57</accession>
<evidence type="ECO:0000313" key="5">
    <source>
        <dbReference type="EMBL" id="RAU20943.1"/>
    </source>
</evidence>
<gene>
    <name evidence="5" type="ORF">CU669_16075</name>
</gene>
<feature type="signal peptide" evidence="2">
    <location>
        <begin position="1"/>
        <end position="21"/>
    </location>
</feature>
<dbReference type="Pfam" id="PF13629">
    <property type="entry name" value="T2SS-T3SS_pil_N"/>
    <property type="match status" value="1"/>
</dbReference>
<dbReference type="Pfam" id="PF00263">
    <property type="entry name" value="Secretin"/>
    <property type="match status" value="1"/>
</dbReference>
<dbReference type="GO" id="GO:0015627">
    <property type="term" value="C:type II protein secretion system complex"/>
    <property type="evidence" value="ECO:0007669"/>
    <property type="project" value="TreeGrafter"/>
</dbReference>
<dbReference type="InterPro" id="IPR004846">
    <property type="entry name" value="T2SS/T3SS_dom"/>
</dbReference>
<evidence type="ECO:0000259" key="4">
    <source>
        <dbReference type="Pfam" id="PF13629"/>
    </source>
</evidence>
<name>A0A364NV57_9PROT</name>
<dbReference type="InterPro" id="IPR001775">
    <property type="entry name" value="GspD/PilQ"/>
</dbReference>
<dbReference type="InterPro" id="IPR032789">
    <property type="entry name" value="T2SS-T3SS_pil_N"/>
</dbReference>
<organism evidence="5 6">
    <name type="scientific">Paramagnetospirillum kuznetsovii</name>
    <dbReference type="NCBI Taxonomy" id="2053833"/>
    <lineage>
        <taxon>Bacteria</taxon>
        <taxon>Pseudomonadati</taxon>
        <taxon>Pseudomonadota</taxon>
        <taxon>Alphaproteobacteria</taxon>
        <taxon>Rhodospirillales</taxon>
        <taxon>Magnetospirillaceae</taxon>
        <taxon>Paramagnetospirillum</taxon>
    </lineage>
</organism>
<dbReference type="PRINTS" id="PR00811">
    <property type="entry name" value="BCTERIALGSPD"/>
</dbReference>
<dbReference type="Proteomes" id="UP000251075">
    <property type="component" value="Unassembled WGS sequence"/>
</dbReference>
<keyword evidence="6" id="KW-1185">Reference proteome</keyword>
<comment type="caution">
    <text evidence="5">The sequence shown here is derived from an EMBL/GenBank/DDBJ whole genome shotgun (WGS) entry which is preliminary data.</text>
</comment>
<proteinExistence type="inferred from homology"/>
<dbReference type="EMBL" id="PGTO01000015">
    <property type="protein sequence ID" value="RAU20943.1"/>
    <property type="molecule type" value="Genomic_DNA"/>
</dbReference>
<dbReference type="AlphaFoldDB" id="A0A364NV57"/>
<dbReference type="OrthoDB" id="9775455at2"/>
<feature type="chain" id="PRO_5016885093" evidence="2">
    <location>
        <begin position="22"/>
        <end position="491"/>
    </location>
</feature>
<dbReference type="PANTHER" id="PTHR30332:SF17">
    <property type="entry name" value="TYPE IV PILIATION SYSTEM PROTEIN DR_0774-RELATED"/>
    <property type="match status" value="1"/>
</dbReference>
<sequence>MIARALSVLGLLAMMSVPAWAEVSPEPPMPSAAPRAKVVTLAAKGTSQTSTTTALNLRGPMPAVAETIRLSVNKSTDLALPAEVRDVIVGNSDIADVVVRSPTLIHVVGRAAGQTNIFLIDRAGRTMRRLEVDVGLDAQSVREVLRQVLPDERDIQVAAVNDSLYLSGMVKTDAAAASAKTLARRFVAADANLVTLLRVSNDQQVLLHVKVVEMQRTVIKELGVGVTSKSVALPGSAQLTSGTTTATIGQITTSYFGAGTITGLGPLTASLNLLENQGLIRTLVEPNLTAVSGETATMLAGGELPIPVADTNGAISVEFKPYGVLLNFTPTVLDPGRISLKMSTEVSAIDTANKTAVSTSISVPAFKVRRAGSTVELPSGGSIMIAGLLQNDLTGNISGLPGLMDIPVLGALFRSTAFQRNETELVVILSAYVVQSVTRPDVLALPSDGFAPASDLKILLLGRLQDTYTKRGAVPPTTPGQLQGPYGYIVQ</sequence>
<reference evidence="5 6" key="1">
    <citation type="submission" date="2017-11" db="EMBL/GenBank/DDBJ databases">
        <title>Draft genome sequence of magnetotactic bacterium Magnetospirillum kuznetsovii LBB-42.</title>
        <authorList>
            <person name="Grouzdev D.S."/>
            <person name="Rysina M.S."/>
            <person name="Baslerov R.V."/>
            <person name="Koziaeva V."/>
        </authorList>
    </citation>
    <scope>NUCLEOTIDE SEQUENCE [LARGE SCALE GENOMIC DNA]</scope>
    <source>
        <strain evidence="5 6">LBB-42</strain>
    </source>
</reference>
<keyword evidence="2" id="KW-0732">Signal</keyword>
<protein>
    <submittedName>
        <fullName evidence="5">Pilus assembly protein CpaC</fullName>
    </submittedName>
</protein>
<evidence type="ECO:0000259" key="3">
    <source>
        <dbReference type="Pfam" id="PF00263"/>
    </source>
</evidence>